<feature type="domain" description="Secretion system C-terminal sorting" evidence="2">
    <location>
        <begin position="797"/>
        <end position="872"/>
    </location>
</feature>
<dbReference type="CDD" id="cd15482">
    <property type="entry name" value="Sialidase_non-viral"/>
    <property type="match status" value="1"/>
</dbReference>
<name>A0A6B9ZFJ1_9BACT</name>
<evidence type="ECO:0000259" key="2">
    <source>
        <dbReference type="Pfam" id="PF18962"/>
    </source>
</evidence>
<evidence type="ECO:0000256" key="1">
    <source>
        <dbReference type="SAM" id="SignalP"/>
    </source>
</evidence>
<dbReference type="Gene3D" id="2.60.40.10">
    <property type="entry name" value="Immunoglobulins"/>
    <property type="match status" value="1"/>
</dbReference>
<reference evidence="3 4" key="1">
    <citation type="submission" date="2020-01" db="EMBL/GenBank/DDBJ databases">
        <title>Complete genome sequence of Chitinophaga sp. H33E-04 isolated from quinoa roots.</title>
        <authorList>
            <person name="Weon H.-Y."/>
            <person name="Lee S.A."/>
        </authorList>
    </citation>
    <scope>NUCLEOTIDE SEQUENCE [LARGE SCALE GENOMIC DNA]</scope>
    <source>
        <strain evidence="3 4">H33E-04</strain>
    </source>
</reference>
<dbReference type="EMBL" id="CP048113">
    <property type="protein sequence ID" value="QHS60499.1"/>
    <property type="molecule type" value="Genomic_DNA"/>
</dbReference>
<feature type="chain" id="PRO_5025655346" evidence="1">
    <location>
        <begin position="20"/>
        <end position="877"/>
    </location>
</feature>
<dbReference type="Gene3D" id="2.130.10.10">
    <property type="entry name" value="YVTN repeat-like/Quinoprotein amine dehydrogenase"/>
    <property type="match status" value="2"/>
</dbReference>
<accession>A0A6B9ZFJ1</accession>
<proteinExistence type="predicted"/>
<dbReference type="InterPro" id="IPR026444">
    <property type="entry name" value="Secre_tail"/>
</dbReference>
<dbReference type="AlphaFoldDB" id="A0A6B9ZFJ1"/>
<dbReference type="PANTHER" id="PTHR12106">
    <property type="entry name" value="SORTILIN RELATED"/>
    <property type="match status" value="1"/>
</dbReference>
<dbReference type="Proteomes" id="UP000476411">
    <property type="component" value="Chromosome"/>
</dbReference>
<dbReference type="NCBIfam" id="TIGR04183">
    <property type="entry name" value="Por_Secre_tail"/>
    <property type="match status" value="1"/>
</dbReference>
<evidence type="ECO:0000313" key="3">
    <source>
        <dbReference type="EMBL" id="QHS60499.1"/>
    </source>
</evidence>
<dbReference type="RefSeq" id="WP_162332189.1">
    <property type="nucleotide sequence ID" value="NZ_CP048113.1"/>
</dbReference>
<keyword evidence="1" id="KW-0732">Signal</keyword>
<dbReference type="KEGG" id="chih:GWR21_13130"/>
<protein>
    <submittedName>
        <fullName evidence="3">T9SS type A sorting domain-containing protein</fullName>
    </submittedName>
</protein>
<feature type="signal peptide" evidence="1">
    <location>
        <begin position="1"/>
        <end position="19"/>
    </location>
</feature>
<dbReference type="InterPro" id="IPR050310">
    <property type="entry name" value="VPS10-sortilin"/>
</dbReference>
<dbReference type="InterPro" id="IPR015943">
    <property type="entry name" value="WD40/YVTN_repeat-like_dom_sf"/>
</dbReference>
<sequence length="877" mass="98701">MRKILLFHLFLLLFFSANAQLSFESTGDFGKLWDVTPDPAVANRLYARTLNNHILVSNNRGTTWDIFYSFENSAISVTQFKFLPSGQAFSFAVVNAPDMNTNGVYVVDMESKEIIRHFVTPDQFRKTFVVSYDIYDAQASRAVINTAFIDPDTWTQLTEVYFTKDGGKNLSLIYFSSDHDGVHIGNSFFHPDDPKKIYLARSLGAQGVDGGLFISPDEGKTWREQLAGKGSLNAMVFNPKNHNEFFICSYINFGSSPEAVFHTLDSGHTFTQVPVSFTSQTLDNVIMITYDPSNTQHMWMLEENEILKSTDGGLHWTSIVFPPKNPVYASGTSLVINPKNSNDILVFSDAWPQRSRDGGKTFERLQLPFHLTRDVALAPRGTGKQLYYTSQGGYTTKDLTTGKTAIHDTLPFYSFTYENYYVIPDTSVEGRVFFFKPCDDFLNPSELYYSDDYGATKRRLPSDDYATGLDAIRRDPNHKDRYWISYSFYNAFSALYRLDFPDPANPEHNAVAATGNSVLTDIFIPKGDGQTLFITVGEKVYRSNDGGITWGSVSQGLEALVEGNDMIWDLATNPFDEKAMAVATTLGIYQTTDGGENWARTLEATDLKKISYSTAVNGHLLAASFSGYFNDTRLVFSTNKGAKWSTVPASAMAYISCGASMDFRFFDDHADIYLASSDLGIVKYQLTDLLSPELIFLHSFTGKLQGHNAFLEWRTQNEEGLLHYELERSTNNKDFTTINTQQATNSNGRFYYNHEDLDFWNLAANAGNVYYRLKLVSQDNSFSYSDTVKLSARDMYIYPVPAADVINLHVQGVTQATKYRILLVDVAGRQYTIQQYNIPTGQTTINMPISRLTGGVYFMLVETRPGGEVKKFKFIKL</sequence>
<keyword evidence="4" id="KW-1185">Reference proteome</keyword>
<gene>
    <name evidence="3" type="ORF">GWR21_13130</name>
</gene>
<dbReference type="Pfam" id="PF18962">
    <property type="entry name" value="Por_Secre_tail"/>
    <property type="match status" value="1"/>
</dbReference>
<dbReference type="SUPFAM" id="SSF110296">
    <property type="entry name" value="Oligoxyloglucan reducing end-specific cellobiohydrolase"/>
    <property type="match status" value="2"/>
</dbReference>
<dbReference type="InterPro" id="IPR013783">
    <property type="entry name" value="Ig-like_fold"/>
</dbReference>
<organism evidence="3 4">
    <name type="scientific">Chitinophaga agri</name>
    <dbReference type="NCBI Taxonomy" id="2703787"/>
    <lineage>
        <taxon>Bacteria</taxon>
        <taxon>Pseudomonadati</taxon>
        <taxon>Bacteroidota</taxon>
        <taxon>Chitinophagia</taxon>
        <taxon>Chitinophagales</taxon>
        <taxon>Chitinophagaceae</taxon>
        <taxon>Chitinophaga</taxon>
    </lineage>
</organism>
<evidence type="ECO:0000313" key="4">
    <source>
        <dbReference type="Proteomes" id="UP000476411"/>
    </source>
</evidence>
<dbReference type="PANTHER" id="PTHR12106:SF27">
    <property type="entry name" value="SORTILIN-RELATED RECEPTOR"/>
    <property type="match status" value="1"/>
</dbReference>